<dbReference type="GO" id="GO:0008270">
    <property type="term" value="F:zinc ion binding"/>
    <property type="evidence" value="ECO:0007669"/>
    <property type="project" value="UniProtKB-KW"/>
</dbReference>
<dbReference type="Proteomes" id="UP001489004">
    <property type="component" value="Unassembled WGS sequence"/>
</dbReference>
<evidence type="ECO:0000256" key="3">
    <source>
        <dbReference type="ARBA" id="ARBA00022833"/>
    </source>
</evidence>
<dbReference type="GO" id="GO:0003682">
    <property type="term" value="F:chromatin binding"/>
    <property type="evidence" value="ECO:0007669"/>
    <property type="project" value="InterPro"/>
</dbReference>
<dbReference type="SUPFAM" id="SSF57903">
    <property type="entry name" value="FYVE/PHD zinc finger"/>
    <property type="match status" value="1"/>
</dbReference>
<accession>A0AAW1P115</accession>
<evidence type="ECO:0000256" key="1">
    <source>
        <dbReference type="ARBA" id="ARBA00022723"/>
    </source>
</evidence>
<dbReference type="PROSITE" id="PS01359">
    <property type="entry name" value="ZF_PHD_1"/>
    <property type="match status" value="1"/>
</dbReference>
<comment type="caution">
    <text evidence="7">The sequence shown here is derived from an EMBL/GenBank/DDBJ whole genome shotgun (WGS) entry which is preliminary data.</text>
</comment>
<dbReference type="PROSITE" id="PS50016">
    <property type="entry name" value="ZF_PHD_2"/>
    <property type="match status" value="1"/>
</dbReference>
<proteinExistence type="predicted"/>
<keyword evidence="1" id="KW-0479">Metal-binding</keyword>
<evidence type="ECO:0000259" key="6">
    <source>
        <dbReference type="PROSITE" id="PS51038"/>
    </source>
</evidence>
<dbReference type="InterPro" id="IPR013083">
    <property type="entry name" value="Znf_RING/FYVE/PHD"/>
</dbReference>
<evidence type="ECO:0000256" key="2">
    <source>
        <dbReference type="ARBA" id="ARBA00022771"/>
    </source>
</evidence>
<dbReference type="InterPro" id="IPR019787">
    <property type="entry name" value="Znf_PHD-finger"/>
</dbReference>
<dbReference type="AlphaFoldDB" id="A0AAW1P115"/>
<dbReference type="Pfam" id="PF01426">
    <property type="entry name" value="BAH"/>
    <property type="match status" value="1"/>
</dbReference>
<dbReference type="Gene3D" id="2.30.30.490">
    <property type="match status" value="1"/>
</dbReference>
<organism evidence="7 8">
    <name type="scientific">[Myrmecia] bisecta</name>
    <dbReference type="NCBI Taxonomy" id="41462"/>
    <lineage>
        <taxon>Eukaryota</taxon>
        <taxon>Viridiplantae</taxon>
        <taxon>Chlorophyta</taxon>
        <taxon>core chlorophytes</taxon>
        <taxon>Trebouxiophyceae</taxon>
        <taxon>Trebouxiales</taxon>
        <taxon>Trebouxiaceae</taxon>
        <taxon>Myrmecia</taxon>
    </lineage>
</organism>
<evidence type="ECO:0000313" key="8">
    <source>
        <dbReference type="Proteomes" id="UP001489004"/>
    </source>
</evidence>
<dbReference type="InterPro" id="IPR011011">
    <property type="entry name" value="Znf_FYVE_PHD"/>
</dbReference>
<evidence type="ECO:0000259" key="5">
    <source>
        <dbReference type="PROSITE" id="PS50016"/>
    </source>
</evidence>
<evidence type="ECO:0000256" key="4">
    <source>
        <dbReference type="PROSITE-ProRule" id="PRU00146"/>
    </source>
</evidence>
<feature type="domain" description="PHD-type" evidence="5">
    <location>
        <begin position="136"/>
        <end position="190"/>
    </location>
</feature>
<keyword evidence="8" id="KW-1185">Reference proteome</keyword>
<feature type="domain" description="BAH" evidence="6">
    <location>
        <begin position="18"/>
        <end position="134"/>
    </location>
</feature>
<sequence>MGGKSQSKKPTSFRRGGNEYRVGDCVLVKLPKGKPGVAKIRGLAPAAGGNTLPTVEVCWFYRPEETSAGRKQSFHAVQEVFRSDHIDTIEADTVAEPCEVHTWEAYMELEEISETDFFSRFTYKAATEEYLPKKIAVHCQCNLPYTPDEFMVQCNECAEWFHPACIGLGDIAEEELQKQTSFSCPNCTAVPTSKKQRCS</sequence>
<reference evidence="7 8" key="1">
    <citation type="journal article" date="2024" name="Nat. Commun.">
        <title>Phylogenomics reveals the evolutionary origins of lichenization in chlorophyte algae.</title>
        <authorList>
            <person name="Puginier C."/>
            <person name="Libourel C."/>
            <person name="Otte J."/>
            <person name="Skaloud P."/>
            <person name="Haon M."/>
            <person name="Grisel S."/>
            <person name="Petersen M."/>
            <person name="Berrin J.G."/>
            <person name="Delaux P.M."/>
            <person name="Dal Grande F."/>
            <person name="Keller J."/>
        </authorList>
    </citation>
    <scope>NUCLEOTIDE SEQUENCE [LARGE SCALE GENOMIC DNA]</scope>
    <source>
        <strain evidence="7 8">SAG 2043</strain>
    </source>
</reference>
<dbReference type="Gene3D" id="3.30.40.10">
    <property type="entry name" value="Zinc/RING finger domain, C3HC4 (zinc finger)"/>
    <property type="match status" value="1"/>
</dbReference>
<dbReference type="InterPro" id="IPR001025">
    <property type="entry name" value="BAH_dom"/>
</dbReference>
<dbReference type="SMART" id="SM00249">
    <property type="entry name" value="PHD"/>
    <property type="match status" value="1"/>
</dbReference>
<name>A0AAW1P115_9CHLO</name>
<dbReference type="SMART" id="SM00439">
    <property type="entry name" value="BAH"/>
    <property type="match status" value="1"/>
</dbReference>
<dbReference type="PANTHER" id="PTHR46364">
    <property type="entry name" value="OS08G0421900 PROTEIN"/>
    <property type="match status" value="1"/>
</dbReference>
<dbReference type="InterPro" id="IPR001965">
    <property type="entry name" value="Znf_PHD"/>
</dbReference>
<dbReference type="Pfam" id="PF00628">
    <property type="entry name" value="PHD"/>
    <property type="match status" value="1"/>
</dbReference>
<dbReference type="InterPro" id="IPR019786">
    <property type="entry name" value="Zinc_finger_PHD-type_CS"/>
</dbReference>
<dbReference type="EMBL" id="JALJOR010000019">
    <property type="protein sequence ID" value="KAK9803965.1"/>
    <property type="molecule type" value="Genomic_DNA"/>
</dbReference>
<gene>
    <name evidence="7" type="ORF">WJX72_008680</name>
</gene>
<dbReference type="PROSITE" id="PS51038">
    <property type="entry name" value="BAH"/>
    <property type="match status" value="1"/>
</dbReference>
<keyword evidence="3" id="KW-0862">Zinc</keyword>
<dbReference type="InterPro" id="IPR043151">
    <property type="entry name" value="BAH_sf"/>
</dbReference>
<evidence type="ECO:0000313" key="7">
    <source>
        <dbReference type="EMBL" id="KAK9803965.1"/>
    </source>
</evidence>
<protein>
    <submittedName>
        <fullName evidence="7">Uncharacterized protein</fullName>
    </submittedName>
</protein>
<keyword evidence="2 4" id="KW-0863">Zinc-finger</keyword>